<dbReference type="AlphaFoldDB" id="A0A126SXK1"/>
<dbReference type="EMBL" id="KU144966">
    <property type="protein sequence ID" value="AMK59029.1"/>
    <property type="molecule type" value="Genomic_DNA"/>
</dbReference>
<name>A0A126SXK1_9BACT</name>
<dbReference type="Gene3D" id="3.90.380.10">
    <property type="entry name" value="Naphthalene 1,2-dioxygenase Alpha Subunit, Chain A, domain 1"/>
    <property type="match status" value="1"/>
</dbReference>
<keyword evidence="6" id="KW-0560">Oxidoreductase</keyword>
<dbReference type="InterPro" id="IPR036922">
    <property type="entry name" value="Rieske_2Fe-2S_sf"/>
</dbReference>
<keyword evidence="8" id="KW-0411">Iron-sulfur</keyword>
<protein>
    <submittedName>
        <fullName evidence="11">NahA1f (Alpha)</fullName>
    </submittedName>
</protein>
<dbReference type="PRINTS" id="PR00090">
    <property type="entry name" value="RNGDIOXGNASE"/>
</dbReference>
<evidence type="ECO:0000256" key="3">
    <source>
        <dbReference type="ARBA" id="ARBA00022723"/>
    </source>
</evidence>
<evidence type="ECO:0000256" key="9">
    <source>
        <dbReference type="ARBA" id="ARBA00023027"/>
    </source>
</evidence>
<evidence type="ECO:0000313" key="11">
    <source>
        <dbReference type="EMBL" id="AMK59029.1"/>
    </source>
</evidence>
<dbReference type="GO" id="GO:0005506">
    <property type="term" value="F:iron ion binding"/>
    <property type="evidence" value="ECO:0007669"/>
    <property type="project" value="InterPro"/>
</dbReference>
<dbReference type="SUPFAM" id="SSF55961">
    <property type="entry name" value="Bet v1-like"/>
    <property type="match status" value="1"/>
</dbReference>
<dbReference type="InterPro" id="IPR015881">
    <property type="entry name" value="ARHD_Rieske_2Fe_2S"/>
</dbReference>
<dbReference type="PANTHER" id="PTHR43756:SF1">
    <property type="entry name" value="3-PHENYLPROPIONATE_CINNAMIC ACID DIOXYGENASE SUBUNIT ALPHA"/>
    <property type="match status" value="1"/>
</dbReference>
<keyword evidence="4" id="KW-0058">Aromatic hydrocarbons catabolism</keyword>
<dbReference type="InterPro" id="IPR043266">
    <property type="entry name" value="RHO_NdoB-like_C"/>
</dbReference>
<sequence length="440" mass="49580">MKDVTKLILEDGAVQDRRIYWDQDIYEQELEQIFARAWQFLAHEGQIPNAGDFITTRMGEDNVIVARQPDGTIKAFINSCPHRGNVVCHADTGNAKAFTCAYHGWAFGLDGELATVPLEHDAYYDAIERPRYAMHPVAKVESYKGLVFGTFDARAPSLRDYLGDMAWYMDTFLDVPGGIELLGPPMKSILNCNWKVPVENFIADGYHVGWAHAAALKAIESPLSPLAGNQAYDVNTGLQVTTRGGHGFGVIWDAASAIHPEGGAFREWLEKRTPIMRERLGEWRSRFYNGHWDASIFPNCSFLYGTNTWKLWLPMGPHNIEVWTWTLVEKEMPAELKQMMVATNMMTFGTAGMLETDDGENMEQCTGSNRGWVTRRGKLYSGMGQVREGVHAELPGIVGKGIVCETSNRGFYRRWAELMSGRSWEEISREPHYAPNREVA</sequence>
<dbReference type="GO" id="GO:0051537">
    <property type="term" value="F:2 iron, 2 sulfur cluster binding"/>
    <property type="evidence" value="ECO:0007669"/>
    <property type="project" value="UniProtKB-KW"/>
</dbReference>
<evidence type="ECO:0000256" key="1">
    <source>
        <dbReference type="ARBA" id="ARBA00008751"/>
    </source>
</evidence>
<dbReference type="Gene3D" id="2.102.10.10">
    <property type="entry name" value="Rieske [2Fe-2S] iron-sulphur domain"/>
    <property type="match status" value="1"/>
</dbReference>
<dbReference type="InterPro" id="IPR001663">
    <property type="entry name" value="Rng_hydr_dOase-A"/>
</dbReference>
<dbReference type="CDD" id="cd08881">
    <property type="entry name" value="RHO_alpha_C_NDO-like"/>
    <property type="match status" value="1"/>
</dbReference>
<evidence type="ECO:0000256" key="5">
    <source>
        <dbReference type="ARBA" id="ARBA00022964"/>
    </source>
</evidence>
<keyword evidence="3" id="KW-0479">Metal-binding</keyword>
<evidence type="ECO:0000256" key="6">
    <source>
        <dbReference type="ARBA" id="ARBA00023002"/>
    </source>
</evidence>
<dbReference type="SUPFAM" id="SSF50022">
    <property type="entry name" value="ISP domain"/>
    <property type="match status" value="1"/>
</dbReference>
<keyword evidence="5" id="KW-0223">Dioxygenase</keyword>
<accession>A0A126SXK1</accession>
<keyword evidence="7" id="KW-0408">Iron</keyword>
<comment type="similarity">
    <text evidence="1">Belongs to the bacterial ring-hydroxylating dioxygenase alpha subunit family.</text>
</comment>
<evidence type="ECO:0000256" key="8">
    <source>
        <dbReference type="ARBA" id="ARBA00023014"/>
    </source>
</evidence>
<proteinExistence type="inferred from homology"/>
<keyword evidence="2" id="KW-0001">2Fe-2S</keyword>
<dbReference type="PANTHER" id="PTHR43756">
    <property type="entry name" value="CHOLINE MONOOXYGENASE, CHLOROPLASTIC"/>
    <property type="match status" value="1"/>
</dbReference>
<reference evidence="11" key="1">
    <citation type="journal article" date="2016" name="Appl. Environ. Microbiol.">
        <title>Functional Metagenomics of a Biostimulated Petroleum-Contaminated Soil Reveals an Extraordinary Diversity of Extradiol Dioxygenases.</title>
        <authorList>
            <person name="Terron-Gonzalez L."/>
            <person name="Martin-Cabello G."/>
            <person name="Ferrer M."/>
            <person name="Santero E."/>
        </authorList>
    </citation>
    <scope>NUCLEOTIDE SEQUENCE</scope>
</reference>
<dbReference type="Pfam" id="PF00848">
    <property type="entry name" value="Ring_hydroxyl_A"/>
    <property type="match status" value="1"/>
</dbReference>
<evidence type="ECO:0000259" key="10">
    <source>
        <dbReference type="PROSITE" id="PS51296"/>
    </source>
</evidence>
<feature type="domain" description="Rieske" evidence="10">
    <location>
        <begin position="38"/>
        <end position="149"/>
    </location>
</feature>
<dbReference type="InterPro" id="IPR015879">
    <property type="entry name" value="Ring_hydroxy_dOase_asu_C_dom"/>
</dbReference>
<organism evidence="11">
    <name type="scientific">uncultured bacterium UPO36</name>
    <dbReference type="NCBI Taxonomy" id="1776963"/>
    <lineage>
        <taxon>Bacteria</taxon>
        <taxon>environmental samples</taxon>
    </lineage>
</organism>
<dbReference type="PROSITE" id="PS00570">
    <property type="entry name" value="RING_HYDROXYL_ALPHA"/>
    <property type="match status" value="1"/>
</dbReference>
<dbReference type="Pfam" id="PF00355">
    <property type="entry name" value="Rieske"/>
    <property type="match status" value="1"/>
</dbReference>
<keyword evidence="9" id="KW-0520">NAD</keyword>
<evidence type="ECO:0000256" key="4">
    <source>
        <dbReference type="ARBA" id="ARBA00022797"/>
    </source>
</evidence>
<evidence type="ECO:0000256" key="2">
    <source>
        <dbReference type="ARBA" id="ARBA00022714"/>
    </source>
</evidence>
<dbReference type="GO" id="GO:0051213">
    <property type="term" value="F:dioxygenase activity"/>
    <property type="evidence" value="ECO:0007669"/>
    <property type="project" value="UniProtKB-KW"/>
</dbReference>
<dbReference type="InterPro" id="IPR017941">
    <property type="entry name" value="Rieske_2Fe-2S"/>
</dbReference>
<dbReference type="PROSITE" id="PS51296">
    <property type="entry name" value="RIESKE"/>
    <property type="match status" value="1"/>
</dbReference>
<evidence type="ECO:0000256" key="7">
    <source>
        <dbReference type="ARBA" id="ARBA00023004"/>
    </source>
</evidence>